<dbReference type="RefSeq" id="WP_047003749.1">
    <property type="nucleotide sequence ID" value="NZ_LBHB01000002.1"/>
</dbReference>
<keyword evidence="4" id="KW-1185">Reference proteome</keyword>
<gene>
    <name evidence="3" type="ORF">AAW00_07395</name>
</gene>
<dbReference type="SUPFAM" id="SSF51197">
    <property type="entry name" value="Clavaminate synthase-like"/>
    <property type="match status" value="1"/>
</dbReference>
<comment type="caution">
    <text evidence="3">The sequence shown here is derived from an EMBL/GenBank/DDBJ whole genome shotgun (WGS) entry which is preliminary data.</text>
</comment>
<protein>
    <recommendedName>
        <fullName evidence="5">TauD/TfdA-like domain-containing protein</fullName>
    </recommendedName>
</protein>
<evidence type="ECO:0000256" key="1">
    <source>
        <dbReference type="ARBA" id="ARBA00023002"/>
    </source>
</evidence>
<dbReference type="Proteomes" id="UP000053464">
    <property type="component" value="Unassembled WGS sequence"/>
</dbReference>
<dbReference type="PATRIC" id="fig|1581420.6.peg.1510"/>
<dbReference type="EMBL" id="LBHB01000002">
    <property type="protein sequence ID" value="KLE34103.1"/>
    <property type="molecule type" value="Genomic_DNA"/>
</dbReference>
<dbReference type="AlphaFoldDB" id="A0A0G9MXV3"/>
<name>A0A0G9MXV3_9SPHN</name>
<reference evidence="3 4" key="1">
    <citation type="submission" date="2015-04" db="EMBL/GenBank/DDBJ databases">
        <title>The draft genome sequence of Erythrobacter luteus KA37.</title>
        <authorList>
            <person name="Zhuang L."/>
            <person name="Liu Y."/>
            <person name="Shao Z."/>
        </authorList>
    </citation>
    <scope>NUCLEOTIDE SEQUENCE [LARGE SCALE GENOMIC DNA]</scope>
    <source>
        <strain evidence="3 4">KA37</strain>
    </source>
</reference>
<dbReference type="InterPro" id="IPR042098">
    <property type="entry name" value="TauD-like_sf"/>
</dbReference>
<evidence type="ECO:0000256" key="2">
    <source>
        <dbReference type="SAM" id="MobiDB-lite"/>
    </source>
</evidence>
<proteinExistence type="predicted"/>
<accession>A0A0G9MXV3</accession>
<dbReference type="Gene3D" id="3.60.130.10">
    <property type="entry name" value="Clavaminate synthase-like"/>
    <property type="match status" value="1"/>
</dbReference>
<evidence type="ECO:0000313" key="3">
    <source>
        <dbReference type="EMBL" id="KLE34103.1"/>
    </source>
</evidence>
<dbReference type="OrthoDB" id="7209371at2"/>
<evidence type="ECO:0008006" key="5">
    <source>
        <dbReference type="Google" id="ProtNLM"/>
    </source>
</evidence>
<sequence>MLRPQRVHRSARNSVATRSLRRKGWAVSFGDPAKHEQSMVCLWDNAATMHLGPNDYDGFRREMYRTTTAGGVPV</sequence>
<organism evidence="3 4">
    <name type="scientific">Aurantiacibacter luteus</name>
    <dbReference type="NCBI Taxonomy" id="1581420"/>
    <lineage>
        <taxon>Bacteria</taxon>
        <taxon>Pseudomonadati</taxon>
        <taxon>Pseudomonadota</taxon>
        <taxon>Alphaproteobacteria</taxon>
        <taxon>Sphingomonadales</taxon>
        <taxon>Erythrobacteraceae</taxon>
        <taxon>Aurantiacibacter</taxon>
    </lineage>
</organism>
<dbReference type="GO" id="GO:0016706">
    <property type="term" value="F:2-oxoglutarate-dependent dioxygenase activity"/>
    <property type="evidence" value="ECO:0007669"/>
    <property type="project" value="UniProtKB-ARBA"/>
</dbReference>
<dbReference type="STRING" id="1581420.AAW00_07395"/>
<evidence type="ECO:0000313" key="4">
    <source>
        <dbReference type="Proteomes" id="UP000053464"/>
    </source>
</evidence>
<feature type="region of interest" description="Disordered" evidence="2">
    <location>
        <begin position="1"/>
        <end position="20"/>
    </location>
</feature>
<feature type="compositionally biased region" description="Basic residues" evidence="2">
    <location>
        <begin position="1"/>
        <end position="11"/>
    </location>
</feature>
<keyword evidence="1" id="KW-0560">Oxidoreductase</keyword>